<reference evidence="10 11" key="1">
    <citation type="submission" date="2012-06" db="EMBL/GenBank/DDBJ databases">
        <title>The complete chromosome of genome of Turneriella parva DSM 21527.</title>
        <authorList>
            <consortium name="US DOE Joint Genome Institute (JGI-PGF)"/>
            <person name="Lucas S."/>
            <person name="Han J."/>
            <person name="Lapidus A."/>
            <person name="Bruce D."/>
            <person name="Goodwin L."/>
            <person name="Pitluck S."/>
            <person name="Peters L."/>
            <person name="Kyrpides N."/>
            <person name="Mavromatis K."/>
            <person name="Ivanova N."/>
            <person name="Mikhailova N."/>
            <person name="Chertkov O."/>
            <person name="Detter J.C."/>
            <person name="Tapia R."/>
            <person name="Han C."/>
            <person name="Land M."/>
            <person name="Hauser L."/>
            <person name="Markowitz V."/>
            <person name="Cheng J.-F."/>
            <person name="Hugenholtz P."/>
            <person name="Woyke T."/>
            <person name="Wu D."/>
            <person name="Gronow S."/>
            <person name="Wellnitz S."/>
            <person name="Brambilla E."/>
            <person name="Klenk H.-P."/>
            <person name="Eisen J.A."/>
        </authorList>
    </citation>
    <scope>NUCLEOTIDE SEQUENCE [LARGE SCALE GENOMIC DNA]</scope>
    <source>
        <strain evidence="11">ATCC BAA-1111 / DSM 21527 / NCTC 11395 / H</strain>
    </source>
</reference>
<dbReference type="KEGG" id="tpx:Turpa_2816"/>
<dbReference type="AlphaFoldDB" id="I4B848"/>
<keyword evidence="5" id="KW-0448">Lipopolysaccharide biosynthesis</keyword>
<feature type="domain" description="Glycosyltransferase 2-like" evidence="9">
    <location>
        <begin position="10"/>
        <end position="164"/>
    </location>
</feature>
<dbReference type="HOGENOM" id="CLU_1219274_0_0_12"/>
<dbReference type="InterPro" id="IPR050256">
    <property type="entry name" value="Glycosyltransferase_2"/>
</dbReference>
<gene>
    <name evidence="10" type="ordered locus">Turpa_2816</name>
</gene>
<evidence type="ECO:0000256" key="6">
    <source>
        <dbReference type="ARBA" id="ARBA00022989"/>
    </source>
</evidence>
<keyword evidence="4 8" id="KW-0812">Transmembrane</keyword>
<evidence type="ECO:0000256" key="8">
    <source>
        <dbReference type="SAM" id="Phobius"/>
    </source>
</evidence>
<dbReference type="Gene3D" id="3.90.550.10">
    <property type="entry name" value="Spore Coat Polysaccharide Biosynthesis Protein SpsA, Chain A"/>
    <property type="match status" value="1"/>
</dbReference>
<dbReference type="GO" id="GO:0099621">
    <property type="term" value="F:undecaprenyl-phosphate 4-deoxy-4-formamido-L-arabinose transferase activity"/>
    <property type="evidence" value="ECO:0007669"/>
    <property type="project" value="TreeGrafter"/>
</dbReference>
<evidence type="ECO:0000259" key="9">
    <source>
        <dbReference type="Pfam" id="PF00535"/>
    </source>
</evidence>
<keyword evidence="7 8" id="KW-0472">Membrane</keyword>
<dbReference type="GO" id="GO:0009103">
    <property type="term" value="P:lipopolysaccharide biosynthetic process"/>
    <property type="evidence" value="ECO:0007669"/>
    <property type="project" value="UniProtKB-KW"/>
</dbReference>
<keyword evidence="1" id="KW-1003">Cell membrane</keyword>
<dbReference type="PANTHER" id="PTHR48090">
    <property type="entry name" value="UNDECAPRENYL-PHOSPHATE 4-DEOXY-4-FORMAMIDO-L-ARABINOSE TRANSFERASE-RELATED"/>
    <property type="match status" value="1"/>
</dbReference>
<dbReference type="GO" id="GO:0005886">
    <property type="term" value="C:plasma membrane"/>
    <property type="evidence" value="ECO:0007669"/>
    <property type="project" value="TreeGrafter"/>
</dbReference>
<dbReference type="Pfam" id="PF00535">
    <property type="entry name" value="Glycos_transf_2"/>
    <property type="match status" value="1"/>
</dbReference>
<dbReference type="PANTHER" id="PTHR48090:SF3">
    <property type="entry name" value="UNDECAPRENYL-PHOSPHATE 4-DEOXY-4-FORMAMIDO-L-ARABINOSE TRANSFERASE"/>
    <property type="match status" value="1"/>
</dbReference>
<evidence type="ECO:0000256" key="7">
    <source>
        <dbReference type="ARBA" id="ARBA00023136"/>
    </source>
</evidence>
<evidence type="ECO:0000256" key="2">
    <source>
        <dbReference type="ARBA" id="ARBA00022676"/>
    </source>
</evidence>
<name>I4B848_TURPD</name>
<keyword evidence="3 10" id="KW-0808">Transferase</keyword>
<evidence type="ECO:0000313" key="10">
    <source>
        <dbReference type="EMBL" id="AFM13455.1"/>
    </source>
</evidence>
<organism evidence="10 11">
    <name type="scientific">Turneriella parva (strain ATCC BAA-1111 / DSM 21527 / NCTC 11395 / H)</name>
    <name type="common">Leptospira parva</name>
    <dbReference type="NCBI Taxonomy" id="869212"/>
    <lineage>
        <taxon>Bacteria</taxon>
        <taxon>Pseudomonadati</taxon>
        <taxon>Spirochaetota</taxon>
        <taxon>Spirochaetia</taxon>
        <taxon>Leptospirales</taxon>
        <taxon>Leptospiraceae</taxon>
        <taxon>Turneriella</taxon>
    </lineage>
</organism>
<evidence type="ECO:0000256" key="4">
    <source>
        <dbReference type="ARBA" id="ARBA00022692"/>
    </source>
</evidence>
<evidence type="ECO:0000313" key="11">
    <source>
        <dbReference type="Proteomes" id="UP000006048"/>
    </source>
</evidence>
<feature type="transmembrane region" description="Helical" evidence="8">
    <location>
        <begin position="208"/>
        <end position="225"/>
    </location>
</feature>
<keyword evidence="6 8" id="KW-1133">Transmembrane helix</keyword>
<keyword evidence="2" id="KW-0328">Glycosyltransferase</keyword>
<keyword evidence="11" id="KW-1185">Reference proteome</keyword>
<dbReference type="CDD" id="cd04179">
    <property type="entry name" value="DPM_DPG-synthase_like"/>
    <property type="match status" value="1"/>
</dbReference>
<dbReference type="InterPro" id="IPR001173">
    <property type="entry name" value="Glyco_trans_2-like"/>
</dbReference>
<protein>
    <submittedName>
        <fullName evidence="10">Glycosyl transferase family 2</fullName>
    </submittedName>
</protein>
<dbReference type="STRING" id="869212.Turpa_2816"/>
<dbReference type="InterPro" id="IPR029044">
    <property type="entry name" value="Nucleotide-diphossugar_trans"/>
</dbReference>
<dbReference type="SUPFAM" id="SSF53448">
    <property type="entry name" value="Nucleotide-diphospho-sugar transferases"/>
    <property type="match status" value="1"/>
</dbReference>
<dbReference type="EMBL" id="CP002959">
    <property type="protein sequence ID" value="AFM13455.1"/>
    <property type="molecule type" value="Genomic_DNA"/>
</dbReference>
<evidence type="ECO:0000256" key="1">
    <source>
        <dbReference type="ARBA" id="ARBA00022475"/>
    </source>
</evidence>
<accession>I4B848</accession>
<evidence type="ECO:0000256" key="5">
    <source>
        <dbReference type="ARBA" id="ARBA00022985"/>
    </source>
</evidence>
<sequence length="235" mass="25856">MPAQRKPEISIVVPVYQNGPQLAECIVEIEKFFTAKNLAYEIICVDDCSPLAIELPAAAKAARLLRLPANVGQQKAIAIGLNAAAADIAVTTDADLPILPADFMRLVEALRSDAQLDLALGAREGYSHSSPVRALGSWAVSCIIRLLFRFRLRDFGCGTNAVRKVLVIRHAESKLPASPIKLAMVSLSNGYTEIALPTRPQRQARSTYNIWRLAALTLGIFWFRLRAATHLRHYK</sequence>
<proteinExistence type="predicted"/>
<dbReference type="Proteomes" id="UP000006048">
    <property type="component" value="Chromosome"/>
</dbReference>
<evidence type="ECO:0000256" key="3">
    <source>
        <dbReference type="ARBA" id="ARBA00022679"/>
    </source>
</evidence>